<dbReference type="InterPro" id="IPR006680">
    <property type="entry name" value="Amidohydro-rel"/>
</dbReference>
<feature type="domain" description="Amidohydrolase-related" evidence="1">
    <location>
        <begin position="2"/>
        <end position="164"/>
    </location>
</feature>
<accession>A0A1I2KMW6</accession>
<reference evidence="2 3" key="1">
    <citation type="submission" date="2016-10" db="EMBL/GenBank/DDBJ databases">
        <authorList>
            <person name="de Groot N.N."/>
        </authorList>
    </citation>
    <scope>NUCLEOTIDE SEQUENCE [LARGE SCALE GENOMIC DNA]</scope>
    <source>
        <strain evidence="2 3">OK461</strain>
    </source>
</reference>
<gene>
    <name evidence="2" type="ORF">SAMN02787118_110154</name>
</gene>
<sequence length="176" mass="19599">MHIGSSSRMPSTSADAPPAVGSAITFANCCFSMVDWLMSGKFERFPNLKVMYAEGQIGWIPYILERADVVWEENRGWGGVADKVHRPPSELFTEHVYGCFFDDAFGLKNLDAIGVGNVLYETDYPHSDSTWPKSREVGEAQMGHLDADVVDRIVRRNAIELLGLTEDGLWASAKQR</sequence>
<evidence type="ECO:0000259" key="1">
    <source>
        <dbReference type="Pfam" id="PF04909"/>
    </source>
</evidence>
<dbReference type="GO" id="GO:0016787">
    <property type="term" value="F:hydrolase activity"/>
    <property type="evidence" value="ECO:0007669"/>
    <property type="project" value="UniProtKB-KW"/>
</dbReference>
<protein>
    <submittedName>
        <fullName evidence="2">Amidohydrolase</fullName>
    </submittedName>
</protein>
<dbReference type="Proteomes" id="UP000181942">
    <property type="component" value="Unassembled WGS sequence"/>
</dbReference>
<dbReference type="Gene3D" id="3.20.20.140">
    <property type="entry name" value="Metal-dependent hydrolases"/>
    <property type="match status" value="1"/>
</dbReference>
<name>A0A1I2KMW6_9ACTN</name>
<keyword evidence="2" id="KW-0378">Hydrolase</keyword>
<dbReference type="EMBL" id="FONR01000010">
    <property type="protein sequence ID" value="SFF66266.1"/>
    <property type="molecule type" value="Genomic_DNA"/>
</dbReference>
<dbReference type="Pfam" id="PF04909">
    <property type="entry name" value="Amidohydro_2"/>
    <property type="match status" value="1"/>
</dbReference>
<proteinExistence type="predicted"/>
<evidence type="ECO:0000313" key="3">
    <source>
        <dbReference type="Proteomes" id="UP000181942"/>
    </source>
</evidence>
<evidence type="ECO:0000313" key="2">
    <source>
        <dbReference type="EMBL" id="SFF66266.1"/>
    </source>
</evidence>
<dbReference type="InterPro" id="IPR032466">
    <property type="entry name" value="Metal_Hydrolase"/>
</dbReference>
<dbReference type="AlphaFoldDB" id="A0A1I2KMW6"/>
<dbReference type="SUPFAM" id="SSF51556">
    <property type="entry name" value="Metallo-dependent hydrolases"/>
    <property type="match status" value="1"/>
</dbReference>
<organism evidence="2 3">
    <name type="scientific">Streptomyces mirabilis</name>
    <dbReference type="NCBI Taxonomy" id="68239"/>
    <lineage>
        <taxon>Bacteria</taxon>
        <taxon>Bacillati</taxon>
        <taxon>Actinomycetota</taxon>
        <taxon>Actinomycetes</taxon>
        <taxon>Kitasatosporales</taxon>
        <taxon>Streptomycetaceae</taxon>
        <taxon>Streptomyces</taxon>
    </lineage>
</organism>